<dbReference type="InterPro" id="IPR023128">
    <property type="entry name" value="Prot_N_Gln_amidohydro_ab_roll"/>
</dbReference>
<sequence length="115" mass="13336">MTEERSNTTLDFPCNLETYAYEALTDVGDAESSERLYRVIPAETFLEVFASDRSHMINPDDGTWVSPPPSYPPISSKSTRMNLPFFIDMTENKDSREYGKVFHEKEFIEYFTSKQ</sequence>
<comment type="catalytic activity">
    <reaction evidence="7 8">
        <text>N-terminal L-glutaminyl-[protein] + H2O = N-terminal L-glutamyl-[protein] + NH4(+)</text>
        <dbReference type="Rhea" id="RHEA:50680"/>
        <dbReference type="Rhea" id="RHEA-COMP:12668"/>
        <dbReference type="Rhea" id="RHEA-COMP:12777"/>
        <dbReference type="ChEBI" id="CHEBI:15377"/>
        <dbReference type="ChEBI" id="CHEBI:28938"/>
        <dbReference type="ChEBI" id="CHEBI:64721"/>
        <dbReference type="ChEBI" id="CHEBI:64722"/>
        <dbReference type="EC" id="3.5.1.122"/>
    </reaction>
</comment>
<evidence type="ECO:0000256" key="4">
    <source>
        <dbReference type="ARBA" id="ARBA00021247"/>
    </source>
</evidence>
<dbReference type="EC" id="3.5.1.122" evidence="3 8"/>
<evidence type="ECO:0000256" key="2">
    <source>
        <dbReference type="ARBA" id="ARBA00011245"/>
    </source>
</evidence>
<evidence type="ECO:0000256" key="3">
    <source>
        <dbReference type="ARBA" id="ARBA00012718"/>
    </source>
</evidence>
<organism evidence="10 11">
    <name type="scientific">Ambispora gerdemannii</name>
    <dbReference type="NCBI Taxonomy" id="144530"/>
    <lineage>
        <taxon>Eukaryota</taxon>
        <taxon>Fungi</taxon>
        <taxon>Fungi incertae sedis</taxon>
        <taxon>Mucoromycota</taxon>
        <taxon>Glomeromycotina</taxon>
        <taxon>Glomeromycetes</taxon>
        <taxon>Archaeosporales</taxon>
        <taxon>Ambisporaceae</taxon>
        <taxon>Ambispora</taxon>
    </lineage>
</organism>
<evidence type="ECO:0000313" key="10">
    <source>
        <dbReference type="EMBL" id="CAG8434436.1"/>
    </source>
</evidence>
<dbReference type="OrthoDB" id="191192at2759"/>
<feature type="domain" description="Protein N-terminal glutamine amidohydrolase alpha beta roll" evidence="9">
    <location>
        <begin position="7"/>
        <end position="111"/>
    </location>
</feature>
<dbReference type="InterPro" id="IPR037132">
    <property type="entry name" value="N_Gln_amidohydro_ab_roll_sf"/>
</dbReference>
<dbReference type="GO" id="GO:0070773">
    <property type="term" value="F:protein-N-terminal glutamine amidohydrolase activity"/>
    <property type="evidence" value="ECO:0007669"/>
    <property type="project" value="UniProtKB-UniRule"/>
</dbReference>
<comment type="function">
    <text evidence="8">Mediates the side-chain deamidation of N-terminal glutamine residues to glutamate, an important step in N-end rule pathway of protein degradation. Conversion of the resulting N-terminal glutamine to glutamate renders the protein susceptible to arginylation, polyubiquitination and degradation as specified by the N-end rule. Does not act on substrates with internal or C-terminal glutamine and does not act on non-glutamine residues in any position.</text>
</comment>
<evidence type="ECO:0000256" key="1">
    <source>
        <dbReference type="ARBA" id="ARBA00008985"/>
    </source>
</evidence>
<proteinExistence type="inferred from homology"/>
<accession>A0A9N8V1C3</accession>
<dbReference type="AlphaFoldDB" id="A0A9N8V1C3"/>
<name>A0A9N8V1C3_9GLOM</name>
<dbReference type="PANTHER" id="PTHR13035">
    <property type="entry name" value="PROTEIN N-TERMINAL GLUTAMINE AMIDOHYDROLASE"/>
    <property type="match status" value="1"/>
</dbReference>
<dbReference type="Gene3D" id="3.10.620.10">
    <property type="entry name" value="Protein N-terminal glutamine amidohydrolase, alpha beta roll"/>
    <property type="match status" value="1"/>
</dbReference>
<evidence type="ECO:0000259" key="9">
    <source>
        <dbReference type="Pfam" id="PF09764"/>
    </source>
</evidence>
<dbReference type="GO" id="GO:0005634">
    <property type="term" value="C:nucleus"/>
    <property type="evidence" value="ECO:0007669"/>
    <property type="project" value="TreeGrafter"/>
</dbReference>
<comment type="subunit">
    <text evidence="2 8">Monomer.</text>
</comment>
<reference evidence="10" key="1">
    <citation type="submission" date="2021-06" db="EMBL/GenBank/DDBJ databases">
        <authorList>
            <person name="Kallberg Y."/>
            <person name="Tangrot J."/>
            <person name="Rosling A."/>
        </authorList>
    </citation>
    <scope>NUCLEOTIDE SEQUENCE</scope>
    <source>
        <strain evidence="10">MT106</strain>
    </source>
</reference>
<keyword evidence="5 8" id="KW-0378">Hydrolase</keyword>
<gene>
    <name evidence="10" type="ORF">AGERDE_LOCUS362</name>
</gene>
<comment type="caution">
    <text evidence="10">The sequence shown here is derived from an EMBL/GenBank/DDBJ whole genome shotgun (WGS) entry which is preliminary data.</text>
</comment>
<dbReference type="Proteomes" id="UP000789831">
    <property type="component" value="Unassembled WGS sequence"/>
</dbReference>
<dbReference type="PANTHER" id="PTHR13035:SF0">
    <property type="entry name" value="PROTEIN N-TERMINAL GLUTAMINE AMIDOHYDROLASE"/>
    <property type="match status" value="1"/>
</dbReference>
<comment type="similarity">
    <text evidence="1 8">Belongs to the NTAQ1 family.</text>
</comment>
<evidence type="ECO:0000256" key="8">
    <source>
        <dbReference type="RuleBase" id="RU367082"/>
    </source>
</evidence>
<dbReference type="GO" id="GO:0005829">
    <property type="term" value="C:cytosol"/>
    <property type="evidence" value="ECO:0007669"/>
    <property type="project" value="TreeGrafter"/>
</dbReference>
<dbReference type="InterPro" id="IPR039733">
    <property type="entry name" value="NTAQ1"/>
</dbReference>
<dbReference type="GO" id="GO:0008418">
    <property type="term" value="F:protein-N-terminal asparagine amidohydrolase activity"/>
    <property type="evidence" value="ECO:0007669"/>
    <property type="project" value="UniProtKB-UniRule"/>
</dbReference>
<evidence type="ECO:0000256" key="6">
    <source>
        <dbReference type="ARBA" id="ARBA00029677"/>
    </source>
</evidence>
<evidence type="ECO:0000313" key="11">
    <source>
        <dbReference type="Proteomes" id="UP000789831"/>
    </source>
</evidence>
<dbReference type="EMBL" id="CAJVPL010000017">
    <property type="protein sequence ID" value="CAG8434436.1"/>
    <property type="molecule type" value="Genomic_DNA"/>
</dbReference>
<keyword evidence="11" id="KW-1185">Reference proteome</keyword>
<dbReference type="Pfam" id="PF09764">
    <property type="entry name" value="Nt_Gln_amidase"/>
    <property type="match status" value="1"/>
</dbReference>
<protein>
    <recommendedName>
        <fullName evidence="4 8">Protein N-terminal glutamine amidohydrolase</fullName>
        <ecNumber evidence="3 8">3.5.1.122</ecNumber>
    </recommendedName>
    <alternativeName>
        <fullName evidence="6 8">Protein NH2-terminal glutamine deamidase</fullName>
    </alternativeName>
</protein>
<evidence type="ECO:0000256" key="5">
    <source>
        <dbReference type="ARBA" id="ARBA00022801"/>
    </source>
</evidence>
<evidence type="ECO:0000256" key="7">
    <source>
        <dbReference type="ARBA" id="ARBA00048768"/>
    </source>
</evidence>